<evidence type="ECO:0000313" key="2">
    <source>
        <dbReference type="Proteomes" id="UP000824633"/>
    </source>
</evidence>
<keyword evidence="2" id="KW-1185">Reference proteome</keyword>
<dbReference type="Proteomes" id="UP000824633">
    <property type="component" value="Chromosome"/>
</dbReference>
<protein>
    <recommendedName>
        <fullName evidence="3">CopG family transcriptional regulator</fullName>
    </recommendedName>
</protein>
<sequence length="51" mass="6142">MKEENITRVTIRVPSQLYADYKKVLIDKHTNTTYDLLQHIKETVEQHNKEE</sequence>
<dbReference type="EMBL" id="AP024849">
    <property type="protein sequence ID" value="BCZ46849.1"/>
    <property type="molecule type" value="Genomic_DNA"/>
</dbReference>
<accession>A0ABM7T787</accession>
<reference evidence="2" key="1">
    <citation type="submission" date="2021-07" db="EMBL/GenBank/DDBJ databases">
        <title>Complete genome sequencing of a Clostridium isolate.</title>
        <authorList>
            <person name="Ueki A."/>
            <person name="Tonouchi A."/>
        </authorList>
    </citation>
    <scope>NUCLEOTIDE SEQUENCE [LARGE SCALE GENOMIC DNA]</scope>
    <source>
        <strain evidence="2">C5S11</strain>
    </source>
</reference>
<gene>
    <name evidence="1" type="ORF">psyc5s11_29160</name>
</gene>
<evidence type="ECO:0008006" key="3">
    <source>
        <dbReference type="Google" id="ProtNLM"/>
    </source>
</evidence>
<name>A0ABM7T787_9CLOT</name>
<dbReference type="RefSeq" id="WP_224033249.1">
    <property type="nucleotide sequence ID" value="NZ_AP024849.1"/>
</dbReference>
<proteinExistence type="predicted"/>
<evidence type="ECO:0000313" key="1">
    <source>
        <dbReference type="EMBL" id="BCZ46849.1"/>
    </source>
</evidence>
<organism evidence="1 2">
    <name type="scientific">Clostridium gelidum</name>
    <dbReference type="NCBI Taxonomy" id="704125"/>
    <lineage>
        <taxon>Bacteria</taxon>
        <taxon>Bacillati</taxon>
        <taxon>Bacillota</taxon>
        <taxon>Clostridia</taxon>
        <taxon>Eubacteriales</taxon>
        <taxon>Clostridiaceae</taxon>
        <taxon>Clostridium</taxon>
    </lineage>
</organism>